<evidence type="ECO:0000259" key="6">
    <source>
        <dbReference type="PROSITE" id="PS51918"/>
    </source>
</evidence>
<keyword evidence="4" id="KW-0411">Iron-sulfur</keyword>
<organism evidence="7 8">
    <name type="scientific">candidate division KSB3 bacterium</name>
    <dbReference type="NCBI Taxonomy" id="2044937"/>
    <lineage>
        <taxon>Bacteria</taxon>
        <taxon>candidate division KSB3</taxon>
    </lineage>
</organism>
<evidence type="ECO:0000256" key="1">
    <source>
        <dbReference type="ARBA" id="ARBA00022691"/>
    </source>
</evidence>
<dbReference type="SUPFAM" id="SSF63380">
    <property type="entry name" value="Riboflavin synthase domain-like"/>
    <property type="match status" value="1"/>
</dbReference>
<feature type="domain" description="FAD-binding FR-type" evidence="5">
    <location>
        <begin position="452"/>
        <end position="549"/>
    </location>
</feature>
<evidence type="ECO:0000313" key="7">
    <source>
        <dbReference type="EMBL" id="PID56746.1"/>
    </source>
</evidence>
<dbReference type="InterPro" id="IPR050415">
    <property type="entry name" value="MRET"/>
</dbReference>
<dbReference type="PROSITE" id="PS51384">
    <property type="entry name" value="FAD_FR"/>
    <property type="match status" value="1"/>
</dbReference>
<keyword evidence="3" id="KW-0408">Iron</keyword>
<evidence type="ECO:0000313" key="8">
    <source>
        <dbReference type="Proteomes" id="UP000229740"/>
    </source>
</evidence>
<dbReference type="InterPro" id="IPR007197">
    <property type="entry name" value="rSAM"/>
</dbReference>
<dbReference type="AlphaFoldDB" id="A0A2G6E3V8"/>
<dbReference type="Gene3D" id="2.40.30.10">
    <property type="entry name" value="Translation factors"/>
    <property type="match status" value="1"/>
</dbReference>
<dbReference type="Gene3D" id="3.40.50.80">
    <property type="entry name" value="Nucleotide-binding domain of ferredoxin-NADP reductase (FNR) module"/>
    <property type="match status" value="1"/>
</dbReference>
<dbReference type="GO" id="GO:0016491">
    <property type="term" value="F:oxidoreductase activity"/>
    <property type="evidence" value="ECO:0007669"/>
    <property type="project" value="InterPro"/>
</dbReference>
<dbReference type="Pfam" id="PF00970">
    <property type="entry name" value="FAD_binding_6"/>
    <property type="match status" value="1"/>
</dbReference>
<reference evidence="7 8" key="1">
    <citation type="submission" date="2017-10" db="EMBL/GenBank/DDBJ databases">
        <title>Novel microbial diversity and functional potential in the marine mammal oral microbiome.</title>
        <authorList>
            <person name="Dudek N.K."/>
            <person name="Sun C.L."/>
            <person name="Burstein D."/>
            <person name="Kantor R.S."/>
            <person name="Aliaga Goltsman D.S."/>
            <person name="Bik E.M."/>
            <person name="Thomas B.C."/>
            <person name="Banfield J.F."/>
            <person name="Relman D.A."/>
        </authorList>
    </citation>
    <scope>NUCLEOTIDE SEQUENCE [LARGE SCALE GENOMIC DNA]</scope>
    <source>
        <strain evidence="7">DOLZORAL124_49_17</strain>
    </source>
</reference>
<protein>
    <submittedName>
        <fullName evidence="7">Uncharacterized protein</fullName>
    </submittedName>
</protein>
<name>A0A2G6E3V8_9BACT</name>
<dbReference type="PROSITE" id="PS51918">
    <property type="entry name" value="RADICAL_SAM"/>
    <property type="match status" value="1"/>
</dbReference>
<dbReference type="InterPro" id="IPR039261">
    <property type="entry name" value="FNR_nucleotide-bd"/>
</dbReference>
<accession>A0A2G6E3V8</accession>
<feature type="domain" description="Radical SAM core" evidence="6">
    <location>
        <begin position="27"/>
        <end position="265"/>
    </location>
</feature>
<keyword evidence="2" id="KW-0479">Metal-binding</keyword>
<dbReference type="InterPro" id="IPR058240">
    <property type="entry name" value="rSAM_sf"/>
</dbReference>
<gene>
    <name evidence="7" type="ORF">CSB45_09905</name>
</gene>
<dbReference type="GO" id="GO:0046872">
    <property type="term" value="F:metal ion binding"/>
    <property type="evidence" value="ECO:0007669"/>
    <property type="project" value="UniProtKB-KW"/>
</dbReference>
<dbReference type="InterPro" id="IPR008333">
    <property type="entry name" value="Cbr1-like_FAD-bd_dom"/>
</dbReference>
<dbReference type="InterPro" id="IPR017927">
    <property type="entry name" value="FAD-bd_FR_type"/>
</dbReference>
<dbReference type="SUPFAM" id="SSF52343">
    <property type="entry name" value="Ferredoxin reductase-like, C-terminal NADP-linked domain"/>
    <property type="match status" value="1"/>
</dbReference>
<dbReference type="InterPro" id="IPR017938">
    <property type="entry name" value="Riboflavin_synthase-like_b-brl"/>
</dbReference>
<proteinExistence type="predicted"/>
<dbReference type="Gene3D" id="3.20.20.70">
    <property type="entry name" value="Aldolase class I"/>
    <property type="match status" value="1"/>
</dbReference>
<dbReference type="SFLD" id="SFLDG01067">
    <property type="entry name" value="SPASM/twitch_domain_containing"/>
    <property type="match status" value="1"/>
</dbReference>
<comment type="caution">
    <text evidence="7">The sequence shown here is derived from an EMBL/GenBank/DDBJ whole genome shotgun (WGS) entry which is preliminary data.</text>
</comment>
<evidence type="ECO:0000256" key="4">
    <source>
        <dbReference type="ARBA" id="ARBA00023014"/>
    </source>
</evidence>
<dbReference type="InterPro" id="IPR013785">
    <property type="entry name" value="Aldolase_TIM"/>
</dbReference>
<dbReference type="PANTHER" id="PTHR47354">
    <property type="entry name" value="NADH OXIDOREDUCTASE HCR"/>
    <property type="match status" value="1"/>
</dbReference>
<dbReference type="SUPFAM" id="SSF102114">
    <property type="entry name" value="Radical SAM enzymes"/>
    <property type="match status" value="1"/>
</dbReference>
<keyword evidence="1" id="KW-0949">S-adenosyl-L-methionine</keyword>
<evidence type="ECO:0000256" key="2">
    <source>
        <dbReference type="ARBA" id="ARBA00022723"/>
    </source>
</evidence>
<sequence>MRLQEYLFEVAPRAPLYELARRGLIRSPNPLTITYSVTAACRSLCKTCNIGRTYLENPERAKRDLTLDEIEKTFRHLGHIYFFNVSGGEPFMRMDLPEICRLAFIHLKPRLISIPTNSLAPRAIEKSTLKILDYMEELLPDSVFLSVKPSIDGVGEMHDYLRGIKGNFVKLEETIDRLLALRSKNPRLHVDLGSVISNFNLHHLHDLEDWVHQRGIEAYRHEIAEQRVEFHNIGDPITPSPEIYEKLTLEFAEKIVRNIKEKGFFTRVTEAIRISYYHVAVEILRQRRQVTPCYGGLANIHMDHDGEMWACCILGGEQSMGNVRDWDYDVPALLNSEQAKTVKKYIADGNCACPLASQWLNNVLLTPRHMLRVLYTLFVRFPLAKSSSKENKPARKINPKDVKVRIRGTSPRSAIVQEKAGVISAPKNADLPFFEIEAAETAAQDTPLPSKFPKSLHRVESVRDLTSSTCLLQIERNGLHFIPGQYAMLGKPGSFEAREYTIYSGVQDTQSLKFLITVVDGGRVSQALRNCVAGEILELEGPMGYFQLEKPSAAKKHYFIATGSGIAPFHAFTQSEAELNFTLLHGVRWLADCYHKDDYDPQRYISCVSRQKGGDFYGRVSDYLKTQTLAPDVCYYLCGNCDMIYDVHDILTEKGVPHNQIKTEIFY</sequence>
<dbReference type="EMBL" id="PDPS01000031">
    <property type="protein sequence ID" value="PID56746.1"/>
    <property type="molecule type" value="Genomic_DNA"/>
</dbReference>
<dbReference type="PANTHER" id="PTHR47354:SF5">
    <property type="entry name" value="PROTEIN RFBI"/>
    <property type="match status" value="1"/>
</dbReference>
<dbReference type="GO" id="GO:0051536">
    <property type="term" value="F:iron-sulfur cluster binding"/>
    <property type="evidence" value="ECO:0007669"/>
    <property type="project" value="UniProtKB-KW"/>
</dbReference>
<dbReference type="CDD" id="cd01335">
    <property type="entry name" value="Radical_SAM"/>
    <property type="match status" value="1"/>
</dbReference>
<evidence type="ECO:0000259" key="5">
    <source>
        <dbReference type="PROSITE" id="PS51384"/>
    </source>
</evidence>
<dbReference type="Proteomes" id="UP000229740">
    <property type="component" value="Unassembled WGS sequence"/>
</dbReference>
<evidence type="ECO:0000256" key="3">
    <source>
        <dbReference type="ARBA" id="ARBA00023004"/>
    </source>
</evidence>
<dbReference type="SFLD" id="SFLDS00029">
    <property type="entry name" value="Radical_SAM"/>
    <property type="match status" value="1"/>
</dbReference>
<dbReference type="Pfam" id="PF04055">
    <property type="entry name" value="Radical_SAM"/>
    <property type="match status" value="1"/>
</dbReference>